<dbReference type="InterPro" id="IPR010445">
    <property type="entry name" value="LapA_dom"/>
</dbReference>
<keyword evidence="2 6" id="KW-0812">Transmembrane</keyword>
<proteinExistence type="predicted"/>
<keyword evidence="1" id="KW-1003">Cell membrane</keyword>
<evidence type="ECO:0000256" key="3">
    <source>
        <dbReference type="ARBA" id="ARBA00022989"/>
    </source>
</evidence>
<dbReference type="EMBL" id="JAUSUL010000001">
    <property type="protein sequence ID" value="MDQ0314184.1"/>
    <property type="molecule type" value="Genomic_DNA"/>
</dbReference>
<evidence type="ECO:0000313" key="8">
    <source>
        <dbReference type="EMBL" id="MDQ0314184.1"/>
    </source>
</evidence>
<dbReference type="AlphaFoldDB" id="A0AAE3VKM4"/>
<dbReference type="Proteomes" id="UP001229244">
    <property type="component" value="Unassembled WGS sequence"/>
</dbReference>
<feature type="domain" description="Lipopolysaccharide assembly protein A" evidence="7">
    <location>
        <begin position="44"/>
        <end position="93"/>
    </location>
</feature>
<sequence length="120" mass="13314">MKRFLETLVLLPIAIILVILAVANRSPVRLVLDPFRPSETALSVTLPLYWVIFACLAIGVILGGMAVWMRQGRFRKAARRNRREAAHLREEVETIKKSNAPEAPALPSGRPAPLGLTHRA</sequence>
<evidence type="ECO:0000313" key="9">
    <source>
        <dbReference type="Proteomes" id="UP001229244"/>
    </source>
</evidence>
<evidence type="ECO:0000259" key="7">
    <source>
        <dbReference type="Pfam" id="PF06305"/>
    </source>
</evidence>
<reference evidence="8" key="1">
    <citation type="submission" date="2023-07" db="EMBL/GenBank/DDBJ databases">
        <title>Genomic Encyclopedia of Type Strains, Phase IV (KMG-IV): sequencing the most valuable type-strain genomes for metagenomic binning, comparative biology and taxonomic classification.</title>
        <authorList>
            <person name="Goeker M."/>
        </authorList>
    </citation>
    <scope>NUCLEOTIDE SEQUENCE</scope>
    <source>
        <strain evidence="8">DSM 21202</strain>
    </source>
</reference>
<name>A0AAE3VKM4_9HYPH</name>
<evidence type="ECO:0000256" key="1">
    <source>
        <dbReference type="ARBA" id="ARBA00022475"/>
    </source>
</evidence>
<evidence type="ECO:0000256" key="5">
    <source>
        <dbReference type="SAM" id="MobiDB-lite"/>
    </source>
</evidence>
<comment type="caution">
    <text evidence="8">The sequence shown here is derived from an EMBL/GenBank/DDBJ whole genome shotgun (WGS) entry which is preliminary data.</text>
</comment>
<feature type="transmembrane region" description="Helical" evidence="6">
    <location>
        <begin position="49"/>
        <end position="69"/>
    </location>
</feature>
<accession>A0AAE3VKM4</accession>
<protein>
    <submittedName>
        <fullName evidence="8">Integral membrane protein</fullName>
    </submittedName>
</protein>
<dbReference type="RefSeq" id="WP_306883961.1">
    <property type="nucleotide sequence ID" value="NZ_JAUSUL010000001.1"/>
</dbReference>
<keyword evidence="9" id="KW-1185">Reference proteome</keyword>
<organism evidence="8 9">
    <name type="scientific">Amorphus orientalis</name>
    <dbReference type="NCBI Taxonomy" id="649198"/>
    <lineage>
        <taxon>Bacteria</taxon>
        <taxon>Pseudomonadati</taxon>
        <taxon>Pseudomonadota</taxon>
        <taxon>Alphaproteobacteria</taxon>
        <taxon>Hyphomicrobiales</taxon>
        <taxon>Amorphaceae</taxon>
        <taxon>Amorphus</taxon>
    </lineage>
</organism>
<dbReference type="Pfam" id="PF06305">
    <property type="entry name" value="LapA_dom"/>
    <property type="match status" value="1"/>
</dbReference>
<evidence type="ECO:0000256" key="6">
    <source>
        <dbReference type="SAM" id="Phobius"/>
    </source>
</evidence>
<keyword evidence="3 6" id="KW-1133">Transmembrane helix</keyword>
<dbReference type="GO" id="GO:0005886">
    <property type="term" value="C:plasma membrane"/>
    <property type="evidence" value="ECO:0007669"/>
    <property type="project" value="InterPro"/>
</dbReference>
<gene>
    <name evidence="8" type="ORF">J2S73_000621</name>
</gene>
<keyword evidence="4 6" id="KW-0472">Membrane</keyword>
<evidence type="ECO:0000256" key="4">
    <source>
        <dbReference type="ARBA" id="ARBA00023136"/>
    </source>
</evidence>
<evidence type="ECO:0000256" key="2">
    <source>
        <dbReference type="ARBA" id="ARBA00022692"/>
    </source>
</evidence>
<feature type="region of interest" description="Disordered" evidence="5">
    <location>
        <begin position="88"/>
        <end position="120"/>
    </location>
</feature>